<gene>
    <name evidence="2" type="ORF">XELAEV_18033675mg</name>
</gene>
<organism evidence="2 3">
    <name type="scientific">Xenopus laevis</name>
    <name type="common">African clawed frog</name>
    <dbReference type="NCBI Taxonomy" id="8355"/>
    <lineage>
        <taxon>Eukaryota</taxon>
        <taxon>Metazoa</taxon>
        <taxon>Chordata</taxon>
        <taxon>Craniata</taxon>
        <taxon>Vertebrata</taxon>
        <taxon>Euteleostomi</taxon>
        <taxon>Amphibia</taxon>
        <taxon>Batrachia</taxon>
        <taxon>Anura</taxon>
        <taxon>Pipoidea</taxon>
        <taxon>Pipidae</taxon>
        <taxon>Xenopodinae</taxon>
        <taxon>Xenopus</taxon>
        <taxon>Xenopus</taxon>
    </lineage>
</organism>
<evidence type="ECO:0000313" key="3">
    <source>
        <dbReference type="Proteomes" id="UP000694892"/>
    </source>
</evidence>
<feature type="transmembrane region" description="Helical" evidence="1">
    <location>
        <begin position="35"/>
        <end position="56"/>
    </location>
</feature>
<evidence type="ECO:0000313" key="2">
    <source>
        <dbReference type="EMBL" id="OCT74687.1"/>
    </source>
</evidence>
<feature type="transmembrane region" description="Helical" evidence="1">
    <location>
        <begin position="7"/>
        <end position="29"/>
    </location>
</feature>
<keyword evidence="1" id="KW-0812">Transmembrane</keyword>
<reference evidence="3" key="1">
    <citation type="journal article" date="2016" name="Nature">
        <title>Genome evolution in the allotetraploid frog Xenopus laevis.</title>
        <authorList>
            <person name="Session A.M."/>
            <person name="Uno Y."/>
            <person name="Kwon T."/>
            <person name="Chapman J.A."/>
            <person name="Toyoda A."/>
            <person name="Takahashi S."/>
            <person name="Fukui A."/>
            <person name="Hikosaka A."/>
            <person name="Suzuki A."/>
            <person name="Kondo M."/>
            <person name="van Heeringen S.J."/>
            <person name="Quigley I."/>
            <person name="Heinz S."/>
            <person name="Ogino H."/>
            <person name="Ochi H."/>
            <person name="Hellsten U."/>
            <person name="Lyons J.B."/>
            <person name="Simakov O."/>
            <person name="Putnam N."/>
            <person name="Stites J."/>
            <person name="Kuroki Y."/>
            <person name="Tanaka T."/>
            <person name="Michiue T."/>
            <person name="Watanabe M."/>
            <person name="Bogdanovic O."/>
            <person name="Lister R."/>
            <person name="Georgiou G."/>
            <person name="Paranjpe S.S."/>
            <person name="van Kruijsbergen I."/>
            <person name="Shu S."/>
            <person name="Carlson J."/>
            <person name="Kinoshita T."/>
            <person name="Ohta Y."/>
            <person name="Mawaribuchi S."/>
            <person name="Jenkins J."/>
            <person name="Grimwood J."/>
            <person name="Schmutz J."/>
            <person name="Mitros T."/>
            <person name="Mozaffari S.V."/>
            <person name="Suzuki Y."/>
            <person name="Haramoto Y."/>
            <person name="Yamamoto T.S."/>
            <person name="Takagi C."/>
            <person name="Heald R."/>
            <person name="Miller K."/>
            <person name="Haudenschild C."/>
            <person name="Kitzman J."/>
            <person name="Nakayama T."/>
            <person name="Izutsu Y."/>
            <person name="Robert J."/>
            <person name="Fortriede J."/>
            <person name="Burns K."/>
            <person name="Lotay V."/>
            <person name="Karimi K."/>
            <person name="Yasuoka Y."/>
            <person name="Dichmann D.S."/>
            <person name="Flajnik M.F."/>
            <person name="Houston D.W."/>
            <person name="Shendure J."/>
            <person name="DuPasquier L."/>
            <person name="Vize P.D."/>
            <person name="Zorn A.M."/>
            <person name="Ito M."/>
            <person name="Marcotte E.M."/>
            <person name="Wallingford J.B."/>
            <person name="Ito Y."/>
            <person name="Asashima M."/>
            <person name="Ueno N."/>
            <person name="Matsuda Y."/>
            <person name="Veenstra G.J."/>
            <person name="Fujiyama A."/>
            <person name="Harland R.M."/>
            <person name="Taira M."/>
            <person name="Rokhsar D.S."/>
        </authorList>
    </citation>
    <scope>NUCLEOTIDE SEQUENCE [LARGE SCALE GENOMIC DNA]</scope>
    <source>
        <strain evidence="3">J</strain>
    </source>
</reference>
<accession>A0A974HE70</accession>
<dbReference type="EMBL" id="CM004477">
    <property type="protein sequence ID" value="OCT74687.1"/>
    <property type="molecule type" value="Genomic_DNA"/>
</dbReference>
<name>A0A974HE70_XENLA</name>
<evidence type="ECO:0000256" key="1">
    <source>
        <dbReference type="SAM" id="Phobius"/>
    </source>
</evidence>
<dbReference type="Proteomes" id="UP000694892">
    <property type="component" value="Chromosome 6S"/>
</dbReference>
<protein>
    <submittedName>
        <fullName evidence="2">Uncharacterized protein</fullName>
    </submittedName>
</protein>
<proteinExistence type="predicted"/>
<keyword evidence="1" id="KW-1133">Transmembrane helix</keyword>
<sequence>MVFHKLIMNYIAIQGYCFCCKLILSLVYLRYSCCFVHLNVVALIKCFVCSALKVIIRAALSFFSLLSCI</sequence>
<dbReference type="AlphaFoldDB" id="A0A974HE70"/>
<keyword evidence="1" id="KW-0472">Membrane</keyword>